<dbReference type="PANTHER" id="PTHR10543">
    <property type="entry name" value="BETA-CAROTENE DIOXYGENASE"/>
    <property type="match status" value="1"/>
</dbReference>
<protein>
    <submittedName>
        <fullName evidence="6">Uncharacterized protein</fullName>
    </submittedName>
</protein>
<evidence type="ECO:0000256" key="3">
    <source>
        <dbReference type="ARBA" id="ARBA00023002"/>
    </source>
</evidence>
<comment type="caution">
    <text evidence="6">The sequence shown here is derived from an EMBL/GenBank/DDBJ whole genome shotgun (WGS) entry which is preliminary data.</text>
</comment>
<feature type="binding site" evidence="5">
    <location>
        <position position="529"/>
    </location>
    <ligand>
        <name>Fe cation</name>
        <dbReference type="ChEBI" id="CHEBI:24875"/>
        <note>catalytic</note>
    </ligand>
</feature>
<comment type="similarity">
    <text evidence="1">Belongs to the carotenoid oxygenase family.</text>
</comment>
<dbReference type="InterPro" id="IPR004294">
    <property type="entry name" value="Carotenoid_Oase"/>
</dbReference>
<name>A0AAV2QEK6_MEGNR</name>
<dbReference type="Pfam" id="PF03055">
    <property type="entry name" value="RPE65"/>
    <property type="match status" value="1"/>
</dbReference>
<feature type="binding site" evidence="5">
    <location>
        <position position="320"/>
    </location>
    <ligand>
        <name>Fe cation</name>
        <dbReference type="ChEBI" id="CHEBI:24875"/>
        <note>catalytic</note>
    </ligand>
</feature>
<feature type="binding site" evidence="5">
    <location>
        <position position="185"/>
    </location>
    <ligand>
        <name>Fe cation</name>
        <dbReference type="ChEBI" id="CHEBI:24875"/>
        <note>catalytic</note>
    </ligand>
</feature>
<dbReference type="Proteomes" id="UP001497623">
    <property type="component" value="Unassembled WGS sequence"/>
</dbReference>
<reference evidence="6 7" key="1">
    <citation type="submission" date="2024-05" db="EMBL/GenBank/DDBJ databases">
        <authorList>
            <person name="Wallberg A."/>
        </authorList>
    </citation>
    <scope>NUCLEOTIDE SEQUENCE [LARGE SCALE GENOMIC DNA]</scope>
</reference>
<dbReference type="GO" id="GO:0046872">
    <property type="term" value="F:metal ion binding"/>
    <property type="evidence" value="ECO:0007669"/>
    <property type="project" value="UniProtKB-KW"/>
</dbReference>
<evidence type="ECO:0000256" key="4">
    <source>
        <dbReference type="ARBA" id="ARBA00023004"/>
    </source>
</evidence>
<feature type="binding site" evidence="5">
    <location>
        <position position="249"/>
    </location>
    <ligand>
        <name>Fe cation</name>
        <dbReference type="ChEBI" id="CHEBI:24875"/>
        <note>catalytic</note>
    </ligand>
</feature>
<keyword evidence="2 5" id="KW-0479">Metal-binding</keyword>
<gene>
    <name evidence="6" type="ORF">MNOR_LOCUS10979</name>
</gene>
<accession>A0AAV2QEK6</accession>
<evidence type="ECO:0000313" key="6">
    <source>
        <dbReference type="EMBL" id="CAL4079385.1"/>
    </source>
</evidence>
<dbReference type="GO" id="GO:0010436">
    <property type="term" value="F:carotenoid dioxygenase activity"/>
    <property type="evidence" value="ECO:0007669"/>
    <property type="project" value="TreeGrafter"/>
</dbReference>
<dbReference type="GO" id="GO:0016121">
    <property type="term" value="P:carotene catabolic process"/>
    <property type="evidence" value="ECO:0007669"/>
    <property type="project" value="TreeGrafter"/>
</dbReference>
<organism evidence="6 7">
    <name type="scientific">Meganyctiphanes norvegica</name>
    <name type="common">Northern krill</name>
    <name type="synonym">Thysanopoda norvegica</name>
    <dbReference type="NCBI Taxonomy" id="48144"/>
    <lineage>
        <taxon>Eukaryota</taxon>
        <taxon>Metazoa</taxon>
        <taxon>Ecdysozoa</taxon>
        <taxon>Arthropoda</taxon>
        <taxon>Crustacea</taxon>
        <taxon>Multicrustacea</taxon>
        <taxon>Malacostraca</taxon>
        <taxon>Eumalacostraca</taxon>
        <taxon>Eucarida</taxon>
        <taxon>Euphausiacea</taxon>
        <taxon>Euphausiidae</taxon>
        <taxon>Meganyctiphanes</taxon>
    </lineage>
</organism>
<dbReference type="GO" id="GO:0003834">
    <property type="term" value="F:beta-carotene 15,15'-dioxygenase activity"/>
    <property type="evidence" value="ECO:0007669"/>
    <property type="project" value="TreeGrafter"/>
</dbReference>
<sequence length="542" mass="61311">MPKEEEESIPIQQVWNRNCDKETAQPREGQIKGSLPSWLSGRLTRNGPGRVKYGKTTYNHLFDGNAVLHQFNIDDGKVTYISKYLQSDTHKRNSKANRIVIGEFGTAAHPDPCKTLLQRFMSMFEGPGSREVTDNCVVNVCHFGDELYALTETNNLRRIDPNTLDCIGEKTCLMNYIAVNTATAHPHIDPDGTVYNMGNFFAGKKGPCYNIIKFPPPKVVDGKKISSVEQATIVSQIPCQWKLAPSYYHSFGITDDYFVFVEQPFVLSLKKVFINHYTNKPYLGAVEYYPDKQVKFRIVHRSTGKQLEVEYGTEAFVTFHHVNAFVKDDQMVVDLCAIPDGSVIQSAMLEELKNPNYFVIPETLPLVRRYIMPLNVKDAPLDTNLVTLKDNPKCSAFKRSDGSIELVGQTINETHLDLPRINYKNNGKEYRYTYGVEVNPKGIEFSGLLKFDMITGEAWKWTEPNKMVSEPVFVPSPDATKEDDGVCLSSLIDKDDPHYVSLLVLNAETWKEEARVEFKADGIVTGTFHGQFAAKNDMVHVY</sequence>
<keyword evidence="3" id="KW-0560">Oxidoreductase</keyword>
<proteinExistence type="inferred from homology"/>
<dbReference type="EMBL" id="CAXKWB010005673">
    <property type="protein sequence ID" value="CAL4079385.1"/>
    <property type="molecule type" value="Genomic_DNA"/>
</dbReference>
<evidence type="ECO:0000256" key="2">
    <source>
        <dbReference type="ARBA" id="ARBA00022723"/>
    </source>
</evidence>
<evidence type="ECO:0000313" key="7">
    <source>
        <dbReference type="Proteomes" id="UP001497623"/>
    </source>
</evidence>
<keyword evidence="7" id="KW-1185">Reference proteome</keyword>
<keyword evidence="4 5" id="KW-0408">Iron</keyword>
<dbReference type="AlphaFoldDB" id="A0AAV2QEK6"/>
<comment type="cofactor">
    <cofactor evidence="5">
        <name>Fe(2+)</name>
        <dbReference type="ChEBI" id="CHEBI:29033"/>
    </cofactor>
    <text evidence="5">Binds 1 Fe(2+) ion per subunit.</text>
</comment>
<dbReference type="PANTHER" id="PTHR10543:SF24">
    <property type="entry name" value="CAROTENOID ISOMEROOXYGENASE"/>
    <property type="match status" value="1"/>
</dbReference>
<evidence type="ECO:0000256" key="5">
    <source>
        <dbReference type="PIRSR" id="PIRSR604294-1"/>
    </source>
</evidence>
<dbReference type="GO" id="GO:0042574">
    <property type="term" value="P:retinal metabolic process"/>
    <property type="evidence" value="ECO:0007669"/>
    <property type="project" value="TreeGrafter"/>
</dbReference>
<evidence type="ECO:0000256" key="1">
    <source>
        <dbReference type="ARBA" id="ARBA00006787"/>
    </source>
</evidence>